<accession>A0A9D2SID2</accession>
<sequence length="218" mass="25004">MGYLTRLIRKLFEPADGEGVEQQLKNDFRESICFSSYRKMSGVFRPNSFFGIKQAEYPNAWAGADAARYVRAGGRKALRLTLDIPTFDSGDRESDSWHTLYLMPGKARGCVDGIYPVCRAAESCRLLMRYYEAFQPILCLNYPLTPHVTLAYFKPGILDERQIKCLQRVIDLAKTWEPVTFGALRLYAGISDIFRHEPLPAKRIKTSPQIRCPWRLLL</sequence>
<protein>
    <submittedName>
        <fullName evidence="1">Uncharacterized protein</fullName>
    </submittedName>
</protein>
<dbReference type="EMBL" id="DWWT01000050">
    <property type="protein sequence ID" value="HJC06502.1"/>
    <property type="molecule type" value="Genomic_DNA"/>
</dbReference>
<dbReference type="Proteomes" id="UP000823910">
    <property type="component" value="Unassembled WGS sequence"/>
</dbReference>
<comment type="caution">
    <text evidence="1">The sequence shown here is derived from an EMBL/GenBank/DDBJ whole genome shotgun (WGS) entry which is preliminary data.</text>
</comment>
<reference evidence="1" key="1">
    <citation type="journal article" date="2021" name="PeerJ">
        <title>Extensive microbial diversity within the chicken gut microbiome revealed by metagenomics and culture.</title>
        <authorList>
            <person name="Gilroy R."/>
            <person name="Ravi A."/>
            <person name="Getino M."/>
            <person name="Pursley I."/>
            <person name="Horton D.L."/>
            <person name="Alikhan N.F."/>
            <person name="Baker D."/>
            <person name="Gharbi K."/>
            <person name="Hall N."/>
            <person name="Watson M."/>
            <person name="Adriaenssens E.M."/>
            <person name="Foster-Nyarko E."/>
            <person name="Jarju S."/>
            <person name="Secka A."/>
            <person name="Antonio M."/>
            <person name="Oren A."/>
            <person name="Chaudhuri R.R."/>
            <person name="La Ragione R."/>
            <person name="Hildebrand F."/>
            <person name="Pallen M.J."/>
        </authorList>
    </citation>
    <scope>NUCLEOTIDE SEQUENCE</scope>
    <source>
        <strain evidence="1">CHK180-15479</strain>
    </source>
</reference>
<evidence type="ECO:0000313" key="2">
    <source>
        <dbReference type="Proteomes" id="UP000823910"/>
    </source>
</evidence>
<evidence type="ECO:0000313" key="1">
    <source>
        <dbReference type="EMBL" id="HJC06502.1"/>
    </source>
</evidence>
<name>A0A9D2SID2_9FIRM</name>
<reference evidence="1" key="2">
    <citation type="submission" date="2021-04" db="EMBL/GenBank/DDBJ databases">
        <authorList>
            <person name="Gilroy R."/>
        </authorList>
    </citation>
    <scope>NUCLEOTIDE SEQUENCE</scope>
    <source>
        <strain evidence="1">CHK180-15479</strain>
    </source>
</reference>
<gene>
    <name evidence="1" type="ORF">H9704_10175</name>
</gene>
<organism evidence="1 2">
    <name type="scientific">Candidatus Enterocloster excrementipullorum</name>
    <dbReference type="NCBI Taxonomy" id="2838559"/>
    <lineage>
        <taxon>Bacteria</taxon>
        <taxon>Bacillati</taxon>
        <taxon>Bacillota</taxon>
        <taxon>Clostridia</taxon>
        <taxon>Lachnospirales</taxon>
        <taxon>Lachnospiraceae</taxon>
        <taxon>Enterocloster</taxon>
    </lineage>
</organism>
<dbReference type="AlphaFoldDB" id="A0A9D2SID2"/>
<proteinExistence type="predicted"/>